<gene>
    <name evidence="2" type="ORF">BJF92_17340</name>
</gene>
<name>A0A1Q9AJ03_9HYPH</name>
<protein>
    <submittedName>
        <fullName evidence="2">Uncharacterized protein</fullName>
    </submittedName>
</protein>
<reference evidence="2 3" key="1">
    <citation type="submission" date="2016-09" db="EMBL/GenBank/DDBJ databases">
        <title>Rhizobium sp. nov., a novel species isolated from the rice rhizosphere.</title>
        <authorList>
            <person name="Zhao J."/>
            <person name="Zhang X."/>
        </authorList>
    </citation>
    <scope>NUCLEOTIDE SEQUENCE [LARGE SCALE GENOMIC DNA]</scope>
    <source>
        <strain evidence="2 3">MH17</strain>
    </source>
</reference>
<dbReference type="Proteomes" id="UP000186143">
    <property type="component" value="Unassembled WGS sequence"/>
</dbReference>
<feature type="chain" id="PRO_5012480623" evidence="1">
    <location>
        <begin position="24"/>
        <end position="131"/>
    </location>
</feature>
<dbReference type="AlphaFoldDB" id="A0A1Q9AJ03"/>
<dbReference type="STRING" id="1672749.BJF92_17340"/>
<evidence type="ECO:0000313" key="3">
    <source>
        <dbReference type="Proteomes" id="UP000186143"/>
    </source>
</evidence>
<keyword evidence="1" id="KW-0732">Signal</keyword>
<dbReference type="OrthoDB" id="8081243at2"/>
<comment type="caution">
    <text evidence="2">The sequence shown here is derived from an EMBL/GenBank/DDBJ whole genome shotgun (WGS) entry which is preliminary data.</text>
</comment>
<evidence type="ECO:0000256" key="1">
    <source>
        <dbReference type="SAM" id="SignalP"/>
    </source>
</evidence>
<dbReference type="EMBL" id="MKIO01000030">
    <property type="protein sequence ID" value="OLP55153.1"/>
    <property type="molecule type" value="Genomic_DNA"/>
</dbReference>
<sequence length="131" mass="14523">MRRQILTAFLLPALSLLALPAQAEGNRLKNQDIKEKIVGRTIYLAAPMGGEFPLNYRTNGQVDGDGQALGIGKLVKPSDSGRWWIAEDRLCQKFKTWYDGNSMCFVLSDAGPKKVKWIRDNGETGIARIGD</sequence>
<accession>A0A1Q9AJ03</accession>
<evidence type="ECO:0000313" key="2">
    <source>
        <dbReference type="EMBL" id="OLP55153.1"/>
    </source>
</evidence>
<proteinExistence type="predicted"/>
<feature type="signal peptide" evidence="1">
    <location>
        <begin position="1"/>
        <end position="23"/>
    </location>
</feature>
<dbReference type="RefSeq" id="WP_075635191.1">
    <property type="nucleotide sequence ID" value="NZ_MKIO01000030.1"/>
</dbReference>
<organism evidence="2 3">
    <name type="scientific">Xaviernesmea rhizosphaerae</name>
    <dbReference type="NCBI Taxonomy" id="1672749"/>
    <lineage>
        <taxon>Bacteria</taxon>
        <taxon>Pseudomonadati</taxon>
        <taxon>Pseudomonadota</taxon>
        <taxon>Alphaproteobacteria</taxon>
        <taxon>Hyphomicrobiales</taxon>
        <taxon>Rhizobiaceae</taxon>
        <taxon>Rhizobium/Agrobacterium group</taxon>
        <taxon>Xaviernesmea</taxon>
    </lineage>
</organism>